<evidence type="ECO:0000313" key="2">
    <source>
        <dbReference type="Proteomes" id="UP000657918"/>
    </source>
</evidence>
<dbReference type="OrthoDB" id="1897217at2759"/>
<dbReference type="PANTHER" id="PTHR38357">
    <property type="entry name" value="EXPRESSED PROTEIN"/>
    <property type="match status" value="1"/>
</dbReference>
<gene>
    <name evidence="1" type="ORF">SADUNF_Sadunf08G0002500</name>
</gene>
<protein>
    <submittedName>
        <fullName evidence="1">Uncharacterized protein</fullName>
    </submittedName>
</protein>
<name>A0A835JS85_9ROSI</name>
<dbReference type="PANTHER" id="PTHR38357:SF1">
    <property type="entry name" value="EXPRESSED PROTEIN"/>
    <property type="match status" value="1"/>
</dbReference>
<keyword evidence="2" id="KW-1185">Reference proteome</keyword>
<proteinExistence type="predicted"/>
<reference evidence="1 2" key="1">
    <citation type="submission" date="2020-10" db="EMBL/GenBank/DDBJ databases">
        <title>Plant Genome Project.</title>
        <authorList>
            <person name="Zhang R.-G."/>
        </authorList>
    </citation>
    <scope>NUCLEOTIDE SEQUENCE [LARGE SCALE GENOMIC DNA]</scope>
    <source>
        <strain evidence="1">FAFU-HL-1</strain>
        <tissue evidence="1">Leaf</tissue>
    </source>
</reference>
<dbReference type="Proteomes" id="UP000657918">
    <property type="component" value="Chromosome 8"/>
</dbReference>
<dbReference type="GO" id="GO:0009536">
    <property type="term" value="C:plastid"/>
    <property type="evidence" value="ECO:0007669"/>
    <property type="project" value="TreeGrafter"/>
</dbReference>
<dbReference type="Pfam" id="PF12843">
    <property type="entry name" value="QSregVF_b"/>
    <property type="match status" value="1"/>
</dbReference>
<comment type="caution">
    <text evidence="1">The sequence shown here is derived from an EMBL/GenBank/DDBJ whole genome shotgun (WGS) entry which is preliminary data.</text>
</comment>
<sequence>MALTPTFPNFTCSFKPNKPLGTNWPPNKPLKTTTTPITDRLIDFGKYKGKMLGTLPSTYLKWVSKNLRAGDCEHWAKLADQVLQDPVYKDRLEWEFADTVLNGNNNRSISGSSSLSRNDDGDSAVSRLLEISERFGWDNEDKVGWSRVNFELLGTSKGGKIPRRSSFSSGVVKGDKDFSRVENDKIVMKSKDGFVNRVDGDGGVRIEGSKSGRVDHQQDCRAENSSRFPGRESLLKKVLSRKNVLLHKVILALPAEPDILLPGLNHGLRLYPEDSAERAELSHNWNSVEVYKCDCGTCLFVLKEQLQVSAMPTPSGMLMETQ</sequence>
<accession>A0A835JS85</accession>
<dbReference type="InterPro" id="IPR024530">
    <property type="entry name" value="QSregVF_b"/>
</dbReference>
<evidence type="ECO:0000313" key="1">
    <source>
        <dbReference type="EMBL" id="KAF9676442.1"/>
    </source>
</evidence>
<dbReference type="EMBL" id="JADGMS010000008">
    <property type="protein sequence ID" value="KAF9676442.1"/>
    <property type="molecule type" value="Genomic_DNA"/>
</dbReference>
<organism evidence="1 2">
    <name type="scientific">Salix dunnii</name>
    <dbReference type="NCBI Taxonomy" id="1413687"/>
    <lineage>
        <taxon>Eukaryota</taxon>
        <taxon>Viridiplantae</taxon>
        <taxon>Streptophyta</taxon>
        <taxon>Embryophyta</taxon>
        <taxon>Tracheophyta</taxon>
        <taxon>Spermatophyta</taxon>
        <taxon>Magnoliopsida</taxon>
        <taxon>eudicotyledons</taxon>
        <taxon>Gunneridae</taxon>
        <taxon>Pentapetalae</taxon>
        <taxon>rosids</taxon>
        <taxon>fabids</taxon>
        <taxon>Malpighiales</taxon>
        <taxon>Salicaceae</taxon>
        <taxon>Saliceae</taxon>
        <taxon>Salix</taxon>
    </lineage>
</organism>
<dbReference type="AlphaFoldDB" id="A0A835JS85"/>